<name>A0A7Y2WD40_9GAMM</name>
<dbReference type="EMBL" id="JABERL010000084">
    <property type="protein sequence ID" value="NNH79413.1"/>
    <property type="molecule type" value="Genomic_DNA"/>
</dbReference>
<dbReference type="Proteomes" id="UP000569202">
    <property type="component" value="Unassembled WGS sequence"/>
</dbReference>
<proteinExistence type="predicted"/>
<comment type="caution">
    <text evidence="1">The sequence shown here is derived from an EMBL/GenBank/DDBJ whole genome shotgun (WGS) entry which is preliminary data.</text>
</comment>
<evidence type="ECO:0000313" key="1">
    <source>
        <dbReference type="EMBL" id="NNH79413.1"/>
    </source>
</evidence>
<organism evidence="1 2">
    <name type="scientific">Acinetobacter terrae</name>
    <dbReference type="NCBI Taxonomy" id="2731247"/>
    <lineage>
        <taxon>Bacteria</taxon>
        <taxon>Pseudomonadati</taxon>
        <taxon>Pseudomonadota</taxon>
        <taxon>Gammaproteobacteria</taxon>
        <taxon>Moraxellales</taxon>
        <taxon>Moraxellaceae</taxon>
        <taxon>Acinetobacter</taxon>
        <taxon>Acinetobacter Taxon 24</taxon>
    </lineage>
</organism>
<dbReference type="AlphaFoldDB" id="A0A7Y2WD40"/>
<gene>
    <name evidence="1" type="ORF">HLH17_17625</name>
</gene>
<dbReference type="RefSeq" id="WP_171541364.1">
    <property type="nucleotide sequence ID" value="NZ_JABERL010000084.1"/>
</dbReference>
<evidence type="ECO:0000313" key="2">
    <source>
        <dbReference type="Proteomes" id="UP000569202"/>
    </source>
</evidence>
<sequence>MKNECKSVVEAELGRKLSDKEADLLEQQFIKASRELPQEDIKTWKSMSDEERAEAIADRAIQNYTDQHIKEVKNLVNDLDIREALVQELTSHSKLNPLESLNRKIVMHTDQSGIQSVEHNIQAVEVRYMSALADVFTKTQKGLGYLIDADKVKLLVKEIFGKPSGDAEIAGLAKSVQDTLEQLRLHYNRYGGDIKKLANYGIPQSHSHYKVIQAGQEAWVKYTLPLTDRSKYRKEDGSLMSEAEVADVLKAVYHTIASEGHNKASVQAHLVQSETDLPVGMNMQALHQHHREVHFKDADSWVKYQEDFGEVNFHDLLSNHVRRMATEIGLMQTFGSNPEKLVKQLGHDLLNQMMQDPKYVKEHRKIQKQAALINKHYDELAGQALPIDSNLAQVGGMLRSWTVATKMGSAFITAFSDQATMKLASEMHGMAYSKVFGKHLKQFANKEDRDFAISIGLGVREMTNALVRFGDDDLASASTKLAKANTNTRKIANAVIRSSGLNHITASAKRAFGVSLMHHVSNLNSAKKWAELGPKDKKMLEGGGITEHEWNALQLVTRTEAPTGEKLITNQDIFKMSDEDILNYYNFDKTGYTAQELADHAFRLKEQLANKYMNHVYTETNAAVLEVGARETTIMGLGRERGTMTNELTRFFMQFKQFPLAMITRQWTRAMAQGTPQEKFVYLAKLFAYTTFMGAIVAQIQNLTQGKDLEDPTTLDFYMKAIVKGGSASFLADAISATTDPTERSIKDFLLPAAFKDVMSVGTMVSGAGKQFLDERDSSYGAEAVNVVKNNIPFQNVWYSRLVFDRLVIAELQELFDEGYRDRKQRRQENNHNMSYWWDLDNEDIRMPDINMQ</sequence>
<protein>
    <submittedName>
        <fullName evidence="1">Uncharacterized protein</fullName>
    </submittedName>
</protein>
<reference evidence="1 2" key="1">
    <citation type="submission" date="2020-04" db="EMBL/GenBank/DDBJ databases">
        <title>Acinetobacter Taxon 24.</title>
        <authorList>
            <person name="Nemec A."/>
            <person name="Radolfova-Krizova L."/>
            <person name="Higgins P.G."/>
            <person name="Spanelova P."/>
        </authorList>
    </citation>
    <scope>NUCLEOTIDE SEQUENCE [LARGE SCALE GENOMIC DNA]</scope>
    <source>
        <strain evidence="1 2">ANC 5380</strain>
    </source>
</reference>
<accession>A0A7Y2WD40</accession>